<gene>
    <name evidence="1" type="ORF">FHW14_003708</name>
</gene>
<evidence type="ECO:0000313" key="1">
    <source>
        <dbReference type="EMBL" id="MBB2988513.1"/>
    </source>
</evidence>
<protein>
    <submittedName>
        <fullName evidence="1">Uncharacterized protein</fullName>
    </submittedName>
</protein>
<comment type="caution">
    <text evidence="1">The sequence shown here is derived from an EMBL/GenBank/DDBJ whole genome shotgun (WGS) entry which is preliminary data.</text>
</comment>
<name>A0A839PZC7_9MICO</name>
<proteinExistence type="predicted"/>
<dbReference type="Proteomes" id="UP000590811">
    <property type="component" value="Unassembled WGS sequence"/>
</dbReference>
<dbReference type="AlphaFoldDB" id="A0A839PZC7"/>
<dbReference type="EMBL" id="JACHVT010000015">
    <property type="protein sequence ID" value="MBB2988513.1"/>
    <property type="molecule type" value="Genomic_DNA"/>
</dbReference>
<sequence length="451" mass="50563">MGKPAKKRRDRPRRTVEKPLDVNAWLDSLPDVPPTPAVDDATYQDPDALLAEVIDHYLGSREFNGLPVGESAGPHANAEKLIRDGLIQLVTSTDYLNTHIRPWVRDDLDRQVAELKLVAAGGLSGCLYPTPNAMEAHVPALTHTHPYRDRMTMGGGALELAFFDLAAVEGYVNDPDFTFEFGDDGFRFSTAPDSGENDDDLLTLEAGYAYDHTVDYRGDDAIRRYWTAFLCDLVGLPARHQTRLSTFERDSKNLSPHPDWWQRLIDGRWLDHIGPFTKILSELKAINELWNIAFDSDLFATTDRPRAWGWVLRPTTGSWNEFIHLTDKLLSDNLQPKGLDAAGAPKTDAKGNNIGTLGRLQELIVASSSSATPEAVRSVLEPLREVRKERQAPAHKIADTLTDGNVVNNQRDLLRDVAYSLEAIRAFVQTHPEVRSAGWKPPIYLDNWRWL</sequence>
<reference evidence="1 2" key="1">
    <citation type="submission" date="2020-08" db="EMBL/GenBank/DDBJ databases">
        <title>Genomic Encyclopedia of Type Strains, Phase IV (KMG-V): Genome sequencing to study the core and pangenomes of soil and plant-associated prokaryotes.</title>
        <authorList>
            <person name="Whitman W."/>
        </authorList>
    </citation>
    <scope>NUCLEOTIDE SEQUENCE [LARGE SCALE GENOMIC DNA]</scope>
    <source>
        <strain evidence="1 2">B3ACCR2</strain>
    </source>
</reference>
<dbReference type="RefSeq" id="WP_184511456.1">
    <property type="nucleotide sequence ID" value="NZ_JACHVT010000015.1"/>
</dbReference>
<accession>A0A839PZC7</accession>
<evidence type="ECO:0000313" key="2">
    <source>
        <dbReference type="Proteomes" id="UP000590811"/>
    </source>
</evidence>
<organism evidence="1 2">
    <name type="scientific">Terracoccus luteus</name>
    <dbReference type="NCBI Taxonomy" id="53356"/>
    <lineage>
        <taxon>Bacteria</taxon>
        <taxon>Bacillati</taxon>
        <taxon>Actinomycetota</taxon>
        <taxon>Actinomycetes</taxon>
        <taxon>Micrococcales</taxon>
        <taxon>Intrasporangiaceae</taxon>
        <taxon>Terracoccus</taxon>
    </lineage>
</organism>